<dbReference type="InterPro" id="IPR039426">
    <property type="entry name" value="TonB-dep_rcpt-like"/>
</dbReference>
<evidence type="ECO:0000256" key="1">
    <source>
        <dbReference type="ARBA" id="ARBA00004571"/>
    </source>
</evidence>
<keyword evidence="10 15" id="KW-0798">TonB box</keyword>
<keyword evidence="11 14" id="KW-0472">Membrane</keyword>
<feature type="signal peptide" evidence="17">
    <location>
        <begin position="1"/>
        <end position="24"/>
    </location>
</feature>
<proteinExistence type="inferred from homology"/>
<evidence type="ECO:0000256" key="14">
    <source>
        <dbReference type="PROSITE-ProRule" id="PRU01360"/>
    </source>
</evidence>
<evidence type="ECO:0000256" key="8">
    <source>
        <dbReference type="ARBA" id="ARBA00023004"/>
    </source>
</evidence>
<dbReference type="EMBL" id="PJRP01000036">
    <property type="protein sequence ID" value="PLP96205.1"/>
    <property type="molecule type" value="Genomic_DNA"/>
</dbReference>
<accession>A0A2N5C1W8</accession>
<feature type="region of interest" description="Disordered" evidence="16">
    <location>
        <begin position="28"/>
        <end position="48"/>
    </location>
</feature>
<reference evidence="20 21" key="1">
    <citation type="submission" date="2017-12" db="EMBL/GenBank/DDBJ databases">
        <title>Genome sequence of the active heterotrophic nitrifier-denitrifier, Cupriavidus pauculus UM1.</title>
        <authorList>
            <person name="Putonti C."/>
            <person name="Castignetti D."/>
        </authorList>
    </citation>
    <scope>NUCLEOTIDE SEQUENCE [LARGE SCALE GENOMIC DNA]</scope>
    <source>
        <strain evidence="20 21">UM1</strain>
    </source>
</reference>
<dbReference type="FunFam" id="2.40.170.20:FF:000005">
    <property type="entry name" value="TonB-dependent siderophore receptor"/>
    <property type="match status" value="1"/>
</dbReference>
<dbReference type="AlphaFoldDB" id="A0A2N5C1W8"/>
<evidence type="ECO:0000256" key="2">
    <source>
        <dbReference type="ARBA" id="ARBA00009810"/>
    </source>
</evidence>
<dbReference type="GO" id="GO:0038023">
    <property type="term" value="F:signaling receptor activity"/>
    <property type="evidence" value="ECO:0007669"/>
    <property type="project" value="InterPro"/>
</dbReference>
<dbReference type="InterPro" id="IPR037066">
    <property type="entry name" value="Plug_dom_sf"/>
</dbReference>
<evidence type="ECO:0000256" key="9">
    <source>
        <dbReference type="ARBA" id="ARBA00023065"/>
    </source>
</evidence>
<dbReference type="InterPro" id="IPR012910">
    <property type="entry name" value="Plug_dom"/>
</dbReference>
<dbReference type="Pfam" id="PF07715">
    <property type="entry name" value="Plug"/>
    <property type="match status" value="1"/>
</dbReference>
<evidence type="ECO:0000313" key="20">
    <source>
        <dbReference type="EMBL" id="PLP96205.1"/>
    </source>
</evidence>
<dbReference type="GO" id="GO:0015344">
    <property type="term" value="F:siderophore uptake transmembrane transporter activity"/>
    <property type="evidence" value="ECO:0007669"/>
    <property type="project" value="TreeGrafter"/>
</dbReference>
<dbReference type="Gene3D" id="2.40.170.20">
    <property type="entry name" value="TonB-dependent receptor, beta-barrel domain"/>
    <property type="match status" value="1"/>
</dbReference>
<feature type="domain" description="TonB-dependent receptor plug" evidence="19">
    <location>
        <begin position="79"/>
        <end position="182"/>
    </location>
</feature>
<sequence length="737" mass="81127">MSGRRVIGVCVGMMVWGASPALWAQAPNQTQTPTQTPTQTDGSQAGTTLPTVTVTENQAVGDGMVATKSTVGSKTDTPLSEVPQSISVVTREQMDWQGVQKMEEALRYEAGVRTELANDLRHQNIRIRGFSVAASNQGIYLDGLALPTRYYGSYDINPYSLDSVEVIRGPASVLYGQNVPGGLVNQVSKRPTEAPVREVEITSGYPARLQGAFDFGGALDKDGKVLYRLNGMLRDADTQVGFVKDKRFYIAPSLTWKMTPDTTFTLLTSYQQIRAGSTDQWLPADGTLKSTPFGKISPGFFSGEPGFDKYNKNQAMVGYAFEHKFNDALAFRQNARFSEITTDYQALITELGWATDAAGNTDYTRLQRYAFSSREHAHTFAIDNQLEYKMSHGIVDQKWLAGVDYQTSAFNTQLGFDMDVPPINPFDPVYGYSIASPAIYSSTYQKMRQLGFYLQDQIKIDRHWILTLGGRYDTANMSTRNDFTSNTTSQDDNAFTYRAGLAYQTDAGLTPYVSYSTSFRPQVGTTFGGDAFKPTKGKQAEVGVKYQPRGGNSFVTASLFDLRQTNVLTTDLDHPTFQTETGEIRSRGLELQGKLEVTRNIDVLASYTFTDMEVTKSATDNLGKVPFAGVPRHMASLWGNYTFRVGTFAGLGLGAGARYIGATTDDGIGQTFVPPAWLFDLAIRYDLGKADASLKGASLELNASNLFNKAYVASCNNANLCFYGPRRVVLATARYRW</sequence>
<evidence type="ECO:0000256" key="12">
    <source>
        <dbReference type="ARBA" id="ARBA00023170"/>
    </source>
</evidence>
<evidence type="ECO:0000256" key="11">
    <source>
        <dbReference type="ARBA" id="ARBA00023136"/>
    </source>
</evidence>
<keyword evidence="8" id="KW-0408">Iron</keyword>
<dbReference type="InterPro" id="IPR010105">
    <property type="entry name" value="TonB_sidphr_rcpt"/>
</dbReference>
<evidence type="ECO:0000313" key="21">
    <source>
        <dbReference type="Proteomes" id="UP000234341"/>
    </source>
</evidence>
<dbReference type="Pfam" id="PF00593">
    <property type="entry name" value="TonB_dep_Rec_b-barrel"/>
    <property type="match status" value="1"/>
</dbReference>
<evidence type="ECO:0000256" key="17">
    <source>
        <dbReference type="SAM" id="SignalP"/>
    </source>
</evidence>
<evidence type="ECO:0000256" key="13">
    <source>
        <dbReference type="ARBA" id="ARBA00023237"/>
    </source>
</evidence>
<keyword evidence="13 14" id="KW-0998">Cell outer membrane</keyword>
<dbReference type="GO" id="GO:0015891">
    <property type="term" value="P:siderophore transport"/>
    <property type="evidence" value="ECO:0007669"/>
    <property type="project" value="InterPro"/>
</dbReference>
<dbReference type="InterPro" id="IPR000531">
    <property type="entry name" value="Beta-barrel_TonB"/>
</dbReference>
<evidence type="ECO:0000256" key="4">
    <source>
        <dbReference type="ARBA" id="ARBA00022452"/>
    </source>
</evidence>
<comment type="similarity">
    <text evidence="2 14 15">Belongs to the TonB-dependent receptor family.</text>
</comment>
<evidence type="ECO:0000256" key="5">
    <source>
        <dbReference type="ARBA" id="ARBA00022496"/>
    </source>
</evidence>
<evidence type="ECO:0000259" key="18">
    <source>
        <dbReference type="Pfam" id="PF00593"/>
    </source>
</evidence>
<evidence type="ECO:0000256" key="3">
    <source>
        <dbReference type="ARBA" id="ARBA00022448"/>
    </source>
</evidence>
<dbReference type="PANTHER" id="PTHR32552">
    <property type="entry name" value="FERRICHROME IRON RECEPTOR-RELATED"/>
    <property type="match status" value="1"/>
</dbReference>
<dbReference type="PANTHER" id="PTHR32552:SF68">
    <property type="entry name" value="FERRICHROME OUTER MEMBRANE TRANSPORTER_PHAGE RECEPTOR"/>
    <property type="match status" value="1"/>
</dbReference>
<keyword evidence="5" id="KW-0410">Iron transport</keyword>
<keyword evidence="7 17" id="KW-0732">Signal</keyword>
<keyword evidence="3 14" id="KW-0813">Transport</keyword>
<feature type="domain" description="TonB-dependent receptor-like beta-barrel" evidence="18">
    <location>
        <begin position="256"/>
        <end position="706"/>
    </location>
</feature>
<evidence type="ECO:0000256" key="7">
    <source>
        <dbReference type="ARBA" id="ARBA00022729"/>
    </source>
</evidence>
<gene>
    <name evidence="20" type="ORF">CYJ10_33525</name>
</gene>
<feature type="chain" id="PRO_5014762575" evidence="17">
    <location>
        <begin position="25"/>
        <end position="737"/>
    </location>
</feature>
<organism evidence="20 21">
    <name type="scientific">Cupriavidus pauculus</name>
    <dbReference type="NCBI Taxonomy" id="82633"/>
    <lineage>
        <taxon>Bacteria</taxon>
        <taxon>Pseudomonadati</taxon>
        <taxon>Pseudomonadota</taxon>
        <taxon>Betaproteobacteria</taxon>
        <taxon>Burkholderiales</taxon>
        <taxon>Burkholderiaceae</taxon>
        <taxon>Cupriavidus</taxon>
    </lineage>
</organism>
<protein>
    <submittedName>
        <fullName evidence="20">TonB-dependent siderophore receptor</fullName>
    </submittedName>
</protein>
<keyword evidence="6 14" id="KW-0812">Transmembrane</keyword>
<dbReference type="GO" id="GO:0009279">
    <property type="term" value="C:cell outer membrane"/>
    <property type="evidence" value="ECO:0007669"/>
    <property type="project" value="UniProtKB-SubCell"/>
</dbReference>
<name>A0A2N5C1W8_9BURK</name>
<keyword evidence="12 20" id="KW-0675">Receptor</keyword>
<evidence type="ECO:0000259" key="19">
    <source>
        <dbReference type="Pfam" id="PF07715"/>
    </source>
</evidence>
<dbReference type="SUPFAM" id="SSF56935">
    <property type="entry name" value="Porins"/>
    <property type="match status" value="1"/>
</dbReference>
<dbReference type="InterPro" id="IPR036942">
    <property type="entry name" value="Beta-barrel_TonB_sf"/>
</dbReference>
<comment type="caution">
    <text evidence="20">The sequence shown here is derived from an EMBL/GenBank/DDBJ whole genome shotgun (WGS) entry which is preliminary data.</text>
</comment>
<keyword evidence="9" id="KW-0406">Ion transport</keyword>
<evidence type="ECO:0000256" key="16">
    <source>
        <dbReference type="SAM" id="MobiDB-lite"/>
    </source>
</evidence>
<dbReference type="NCBIfam" id="TIGR01783">
    <property type="entry name" value="TonB-siderophor"/>
    <property type="match status" value="1"/>
</dbReference>
<dbReference type="Proteomes" id="UP000234341">
    <property type="component" value="Unassembled WGS sequence"/>
</dbReference>
<dbReference type="Gene3D" id="2.170.130.10">
    <property type="entry name" value="TonB-dependent receptor, plug domain"/>
    <property type="match status" value="1"/>
</dbReference>
<feature type="compositionally biased region" description="Low complexity" evidence="16">
    <location>
        <begin position="29"/>
        <end position="40"/>
    </location>
</feature>
<evidence type="ECO:0000256" key="10">
    <source>
        <dbReference type="ARBA" id="ARBA00023077"/>
    </source>
</evidence>
<evidence type="ECO:0000256" key="15">
    <source>
        <dbReference type="RuleBase" id="RU003357"/>
    </source>
</evidence>
<dbReference type="CDD" id="cd01347">
    <property type="entry name" value="ligand_gated_channel"/>
    <property type="match status" value="1"/>
</dbReference>
<keyword evidence="4 14" id="KW-1134">Transmembrane beta strand</keyword>
<comment type="subcellular location">
    <subcellularLocation>
        <location evidence="1 14">Cell outer membrane</location>
        <topology evidence="1 14">Multi-pass membrane protein</topology>
    </subcellularLocation>
</comment>
<dbReference type="FunFam" id="2.170.130.10:FF:000001">
    <property type="entry name" value="Catecholate siderophore TonB-dependent receptor"/>
    <property type="match status" value="1"/>
</dbReference>
<dbReference type="PROSITE" id="PS52016">
    <property type="entry name" value="TONB_DEPENDENT_REC_3"/>
    <property type="match status" value="1"/>
</dbReference>
<evidence type="ECO:0000256" key="6">
    <source>
        <dbReference type="ARBA" id="ARBA00022692"/>
    </source>
</evidence>